<feature type="compositionally biased region" description="Basic and acidic residues" evidence="1">
    <location>
        <begin position="407"/>
        <end position="418"/>
    </location>
</feature>
<protein>
    <submittedName>
        <fullName evidence="3">Inhibitor_I29 domain-containing protein</fullName>
    </submittedName>
</protein>
<feature type="compositionally biased region" description="Polar residues" evidence="1">
    <location>
        <begin position="453"/>
        <end position="464"/>
    </location>
</feature>
<name>A0A7E4V5R6_PANRE</name>
<dbReference type="AlphaFoldDB" id="A0A7E4V5R6"/>
<feature type="compositionally biased region" description="Basic residues" evidence="1">
    <location>
        <begin position="530"/>
        <end position="539"/>
    </location>
</feature>
<accession>A0A7E4V5R6</accession>
<feature type="compositionally biased region" description="Low complexity" evidence="1">
    <location>
        <begin position="488"/>
        <end position="500"/>
    </location>
</feature>
<feature type="region of interest" description="Disordered" evidence="1">
    <location>
        <begin position="283"/>
        <end position="596"/>
    </location>
</feature>
<proteinExistence type="predicted"/>
<feature type="compositionally biased region" description="Basic residues" evidence="1">
    <location>
        <begin position="573"/>
        <end position="589"/>
    </location>
</feature>
<organism evidence="2 3">
    <name type="scientific">Panagrellus redivivus</name>
    <name type="common">Microworm</name>
    <dbReference type="NCBI Taxonomy" id="6233"/>
    <lineage>
        <taxon>Eukaryota</taxon>
        <taxon>Metazoa</taxon>
        <taxon>Ecdysozoa</taxon>
        <taxon>Nematoda</taxon>
        <taxon>Chromadorea</taxon>
        <taxon>Rhabditida</taxon>
        <taxon>Tylenchina</taxon>
        <taxon>Panagrolaimomorpha</taxon>
        <taxon>Panagrolaimoidea</taxon>
        <taxon>Panagrolaimidae</taxon>
        <taxon>Panagrellus</taxon>
    </lineage>
</organism>
<keyword evidence="2" id="KW-1185">Reference proteome</keyword>
<feature type="compositionally biased region" description="Pro residues" evidence="1">
    <location>
        <begin position="422"/>
        <end position="431"/>
    </location>
</feature>
<evidence type="ECO:0000313" key="2">
    <source>
        <dbReference type="Proteomes" id="UP000492821"/>
    </source>
</evidence>
<sequence>MDSDAAEAASARFKAAMERVYGPYDPEFKNMKAMEAEYAYNHFFTNQILHNPGNEFYDAFRGNRDRISQEAEKMNKANEEKAQKKLYEEWMKRRKAHQQRSTMPFMERPPRVSTSVIKFFEHKDKEDEALRKQLEATMMNDDAPLFSASANHGLEYPPTHHVHLNPLMPSSSTSTKDNLDTAESAVLPIRSQSLKPTIISAPMTVDSTILLKDEKQRARSAHPIIHSQPPKPMPSSLALSDADSEVVLPKTAPSAHLDPLMASSAASSTILSKGEKEILSPTRPLIYPLPSKPNPSSSAPTVSVPIPVTPPSQNETSPEHAVPTASEVAPPRSSKKLSRKERKKANKEKIKKEKERRRLGDNTRCQSLKPTPVTPMPSDAESEPDSSKIGHITPLMPNSASSSTILPKDEKKTAEWARRPSRFPPLKPTPISPTLSDAEAELGPPTAAPSHNPLLSMSPASSTIPLKDEKEKLSPTRPLIYPLPSKPEPSSSAPIVSVPIPVTPPSQNETSPEHAVPTAREVAPPCSSKKLSRKEKKKANKENMKKEKERRRLGDAPVEDDFIVDDLHEKSQKKQKKNGATGKRRRKTLAKNPFCH</sequence>
<evidence type="ECO:0000256" key="1">
    <source>
        <dbReference type="SAM" id="MobiDB-lite"/>
    </source>
</evidence>
<reference evidence="3" key="2">
    <citation type="submission" date="2020-10" db="UniProtKB">
        <authorList>
            <consortium name="WormBaseParasite"/>
        </authorList>
    </citation>
    <scope>IDENTIFICATION</scope>
</reference>
<reference evidence="2" key="1">
    <citation type="journal article" date="2013" name="Genetics">
        <title>The draft genome and transcriptome of Panagrellus redivivus are shaped by the harsh demands of a free-living lifestyle.</title>
        <authorList>
            <person name="Srinivasan J."/>
            <person name="Dillman A.R."/>
            <person name="Macchietto M.G."/>
            <person name="Heikkinen L."/>
            <person name="Lakso M."/>
            <person name="Fracchia K.M."/>
            <person name="Antoshechkin I."/>
            <person name="Mortazavi A."/>
            <person name="Wong G."/>
            <person name="Sternberg P.W."/>
        </authorList>
    </citation>
    <scope>NUCLEOTIDE SEQUENCE [LARGE SCALE GENOMIC DNA]</scope>
    <source>
        <strain evidence="2">MT8872</strain>
    </source>
</reference>
<feature type="compositionally biased region" description="Basic and acidic residues" evidence="1">
    <location>
        <begin position="540"/>
        <end position="554"/>
    </location>
</feature>
<feature type="compositionally biased region" description="Low complexity" evidence="1">
    <location>
        <begin position="294"/>
        <end position="306"/>
    </location>
</feature>
<dbReference type="Proteomes" id="UP000492821">
    <property type="component" value="Unassembled WGS sequence"/>
</dbReference>
<evidence type="ECO:0000313" key="3">
    <source>
        <dbReference type="WBParaSite" id="Pan_g16843.t1"/>
    </source>
</evidence>
<dbReference type="WBParaSite" id="Pan_g16843.t1">
    <property type="protein sequence ID" value="Pan_g16843.t1"/>
    <property type="gene ID" value="Pan_g16843"/>
</dbReference>
<feature type="compositionally biased region" description="Basic and acidic residues" evidence="1">
    <location>
        <begin position="347"/>
        <end position="361"/>
    </location>
</feature>
<feature type="compositionally biased region" description="Basic residues" evidence="1">
    <location>
        <begin position="333"/>
        <end position="346"/>
    </location>
</feature>
<feature type="compositionally biased region" description="Polar residues" evidence="1">
    <location>
        <begin position="396"/>
        <end position="405"/>
    </location>
</feature>
<feature type="region of interest" description="Disordered" evidence="1">
    <location>
        <begin position="216"/>
        <end position="239"/>
    </location>
</feature>